<evidence type="ECO:0000313" key="2">
    <source>
        <dbReference type="EMBL" id="CAG6392385.1"/>
    </source>
</evidence>
<feature type="domain" description="Aminoglycoside phosphotransferase" evidence="1">
    <location>
        <begin position="63"/>
        <end position="272"/>
    </location>
</feature>
<proteinExistence type="predicted"/>
<organism evidence="2 3">
    <name type="scientific">Actinacidiphila cocklensis</name>
    <dbReference type="NCBI Taxonomy" id="887465"/>
    <lineage>
        <taxon>Bacteria</taxon>
        <taxon>Bacillati</taxon>
        <taxon>Actinomycetota</taxon>
        <taxon>Actinomycetes</taxon>
        <taxon>Kitasatosporales</taxon>
        <taxon>Streptomycetaceae</taxon>
        <taxon>Actinacidiphila</taxon>
    </lineage>
</organism>
<dbReference type="PANTHER" id="PTHR40086">
    <property type="entry name" value="PHOSPHOTRANSFERASE YTMP-RELATED"/>
    <property type="match status" value="1"/>
</dbReference>
<dbReference type="SUPFAM" id="SSF56112">
    <property type="entry name" value="Protein kinase-like (PK-like)"/>
    <property type="match status" value="1"/>
</dbReference>
<keyword evidence="3" id="KW-1185">Reference proteome</keyword>
<dbReference type="AlphaFoldDB" id="A0A9W4GPD8"/>
<evidence type="ECO:0000313" key="3">
    <source>
        <dbReference type="Proteomes" id="UP001152519"/>
    </source>
</evidence>
<dbReference type="PANTHER" id="PTHR40086:SF1">
    <property type="entry name" value="CELL CYCLE REGULATOR CCRZ"/>
    <property type="match status" value="1"/>
</dbReference>
<comment type="caution">
    <text evidence="2">The sequence shown here is derived from an EMBL/GenBank/DDBJ whole genome shotgun (WGS) entry which is preliminary data.</text>
</comment>
<dbReference type="RefSeq" id="WP_251486744.1">
    <property type="nucleotide sequence ID" value="NZ_CAJSLV010000044.1"/>
</dbReference>
<gene>
    <name evidence="2" type="ORF">SCOCK_160167</name>
</gene>
<dbReference type="InterPro" id="IPR052077">
    <property type="entry name" value="CcrZ_PhaseVar_Mediator"/>
</dbReference>
<dbReference type="Proteomes" id="UP001152519">
    <property type="component" value="Unassembled WGS sequence"/>
</dbReference>
<dbReference type="InterPro" id="IPR002575">
    <property type="entry name" value="Aminoglycoside_PTrfase"/>
</dbReference>
<dbReference type="InterPro" id="IPR011009">
    <property type="entry name" value="Kinase-like_dom_sf"/>
</dbReference>
<accession>A0A9W4GPD8</accession>
<sequence length="360" mass="39837">MTWGVGAHAAPVGADLVEGPLKGNHHFTFAVRLDRASPLAGDFPWLKLREPREGVFWYDMRYFPSEDQLLEQVQGRVPRVPRVGRAAVRGDVLTFAEFIEGVTLDRWPAAAERVPEQIQEQLEELFAALAAIDPGPLLAEGQSSCDCADGGAGGRDGTGFLRQLLHFAIAHIYLPNRPRVGGLFDELGVSHETLVGLPAQVPDLTPRGPRLLHGDLHRKNLVVDRAGALWTIDWELALIGDPVYDLATHLHLMGYRPDQERDMIRRWRRAVGPAASRGLDADLPRYRDFKRVQSVCTDVIRGAARLAEHPDGGRLRHVATVVYRALVAAQEVLGMEKVPPPVAVEAVFEAWMTAHKNRDS</sequence>
<dbReference type="EMBL" id="CAJSLV010000044">
    <property type="protein sequence ID" value="CAG6392385.1"/>
    <property type="molecule type" value="Genomic_DNA"/>
</dbReference>
<protein>
    <submittedName>
        <fullName evidence="2">Phosphotransferase enzyme family protein</fullName>
    </submittedName>
</protein>
<dbReference type="Pfam" id="PF01636">
    <property type="entry name" value="APH"/>
    <property type="match status" value="1"/>
</dbReference>
<reference evidence="2" key="1">
    <citation type="submission" date="2021-05" db="EMBL/GenBank/DDBJ databases">
        <authorList>
            <person name="Arsene-Ploetze F."/>
        </authorList>
    </citation>
    <scope>NUCLEOTIDE SEQUENCE</scope>
    <source>
        <strain evidence="2">DSM 42138</strain>
    </source>
</reference>
<dbReference type="Gene3D" id="3.90.1200.10">
    <property type="match status" value="1"/>
</dbReference>
<evidence type="ECO:0000259" key="1">
    <source>
        <dbReference type="Pfam" id="PF01636"/>
    </source>
</evidence>
<name>A0A9W4GPD8_9ACTN</name>